<gene>
    <name evidence="1" type="ORF">GIL414_LOCUS23040</name>
</gene>
<sequence length="59" mass="6839">MHVLESILSLQILNSLEIQHRNTTLISLHSHLIKLFTASWLTATQREHVDRCIHIISLI</sequence>
<evidence type="ECO:0000313" key="1">
    <source>
        <dbReference type="EMBL" id="CAF4235575.1"/>
    </source>
</evidence>
<dbReference type="AlphaFoldDB" id="A0A8S2SPD1"/>
<comment type="caution">
    <text evidence="1">The sequence shown here is derived from an EMBL/GenBank/DDBJ whole genome shotgun (WGS) entry which is preliminary data.</text>
</comment>
<dbReference type="Proteomes" id="UP000681720">
    <property type="component" value="Unassembled WGS sequence"/>
</dbReference>
<feature type="non-terminal residue" evidence="1">
    <location>
        <position position="1"/>
    </location>
</feature>
<name>A0A8S2SPD1_9BILA</name>
<proteinExistence type="predicted"/>
<protein>
    <submittedName>
        <fullName evidence="1">Uncharacterized protein</fullName>
    </submittedName>
</protein>
<accession>A0A8S2SPD1</accession>
<reference evidence="1" key="1">
    <citation type="submission" date="2021-02" db="EMBL/GenBank/DDBJ databases">
        <authorList>
            <person name="Nowell W R."/>
        </authorList>
    </citation>
    <scope>NUCLEOTIDE SEQUENCE</scope>
</reference>
<dbReference type="EMBL" id="CAJOBJ010024477">
    <property type="protein sequence ID" value="CAF4235575.1"/>
    <property type="molecule type" value="Genomic_DNA"/>
</dbReference>
<evidence type="ECO:0000313" key="2">
    <source>
        <dbReference type="Proteomes" id="UP000681720"/>
    </source>
</evidence>
<organism evidence="1 2">
    <name type="scientific">Rotaria magnacalcarata</name>
    <dbReference type="NCBI Taxonomy" id="392030"/>
    <lineage>
        <taxon>Eukaryota</taxon>
        <taxon>Metazoa</taxon>
        <taxon>Spiralia</taxon>
        <taxon>Gnathifera</taxon>
        <taxon>Rotifera</taxon>
        <taxon>Eurotatoria</taxon>
        <taxon>Bdelloidea</taxon>
        <taxon>Philodinida</taxon>
        <taxon>Philodinidae</taxon>
        <taxon>Rotaria</taxon>
    </lineage>
</organism>